<keyword evidence="4" id="KW-0597">Phosphoprotein</keyword>
<dbReference type="EMBL" id="BAABRO010000017">
    <property type="protein sequence ID" value="GAA5509839.1"/>
    <property type="molecule type" value="Genomic_DNA"/>
</dbReference>
<comment type="subcellular location">
    <subcellularLocation>
        <location evidence="2">Membrane</location>
    </subcellularLocation>
</comment>
<comment type="catalytic activity">
    <reaction evidence="1">
        <text>ATP + protein L-histidine = ADP + protein N-phospho-L-histidine.</text>
        <dbReference type="EC" id="2.7.13.3"/>
    </reaction>
</comment>
<organism evidence="12 13">
    <name type="scientific">Novipirellula caenicola</name>
    <dbReference type="NCBI Taxonomy" id="1536901"/>
    <lineage>
        <taxon>Bacteria</taxon>
        <taxon>Pseudomonadati</taxon>
        <taxon>Planctomycetota</taxon>
        <taxon>Planctomycetia</taxon>
        <taxon>Pirellulales</taxon>
        <taxon>Pirellulaceae</taxon>
        <taxon>Novipirellula</taxon>
    </lineage>
</organism>
<evidence type="ECO:0000313" key="12">
    <source>
        <dbReference type="EMBL" id="GAA5509839.1"/>
    </source>
</evidence>
<dbReference type="Proteomes" id="UP001416858">
    <property type="component" value="Unassembled WGS sequence"/>
</dbReference>
<dbReference type="InterPro" id="IPR050428">
    <property type="entry name" value="TCS_sensor_his_kinase"/>
</dbReference>
<dbReference type="GO" id="GO:0016301">
    <property type="term" value="F:kinase activity"/>
    <property type="evidence" value="ECO:0007669"/>
    <property type="project" value="UniProtKB-KW"/>
</dbReference>
<dbReference type="SUPFAM" id="SSF47384">
    <property type="entry name" value="Homodimeric domain of signal transducing histidine kinase"/>
    <property type="match status" value="1"/>
</dbReference>
<feature type="transmembrane region" description="Helical" evidence="10">
    <location>
        <begin position="209"/>
        <end position="231"/>
    </location>
</feature>
<dbReference type="InterPro" id="IPR003594">
    <property type="entry name" value="HATPase_dom"/>
</dbReference>
<dbReference type="EC" id="2.7.13.3" evidence="3"/>
<feature type="transmembrane region" description="Helical" evidence="10">
    <location>
        <begin position="44"/>
        <end position="65"/>
    </location>
</feature>
<evidence type="ECO:0000256" key="1">
    <source>
        <dbReference type="ARBA" id="ARBA00000085"/>
    </source>
</evidence>
<reference evidence="12 13" key="1">
    <citation type="submission" date="2024-02" db="EMBL/GenBank/DDBJ databases">
        <title>Rhodopirellula caenicola NBRC 110016.</title>
        <authorList>
            <person name="Ichikawa N."/>
            <person name="Katano-Makiyama Y."/>
            <person name="Hidaka K."/>
        </authorList>
    </citation>
    <scope>NUCLEOTIDE SEQUENCE [LARGE SCALE GENOMIC DNA]</scope>
    <source>
        <strain evidence="12 13">NBRC 110016</strain>
    </source>
</reference>
<dbReference type="Gene3D" id="1.10.287.130">
    <property type="match status" value="1"/>
</dbReference>
<gene>
    <name evidence="12" type="primary">regB</name>
    <name evidence="12" type="ORF">Rcae01_05342</name>
</gene>
<dbReference type="InterPro" id="IPR005467">
    <property type="entry name" value="His_kinase_dom"/>
</dbReference>
<evidence type="ECO:0000256" key="7">
    <source>
        <dbReference type="ARBA" id="ARBA00022777"/>
    </source>
</evidence>
<proteinExistence type="predicted"/>
<evidence type="ECO:0000256" key="3">
    <source>
        <dbReference type="ARBA" id="ARBA00012438"/>
    </source>
</evidence>
<comment type="caution">
    <text evidence="12">The sequence shown here is derived from an EMBL/GenBank/DDBJ whole genome shotgun (WGS) entry which is preliminary data.</text>
</comment>
<evidence type="ECO:0000256" key="2">
    <source>
        <dbReference type="ARBA" id="ARBA00004370"/>
    </source>
</evidence>
<accession>A0ABP9VXH8</accession>
<evidence type="ECO:0000256" key="8">
    <source>
        <dbReference type="ARBA" id="ARBA00022989"/>
    </source>
</evidence>
<dbReference type="PANTHER" id="PTHR45436:SF1">
    <property type="entry name" value="SENSOR PROTEIN QSEC"/>
    <property type="match status" value="1"/>
</dbReference>
<dbReference type="SMART" id="SM00387">
    <property type="entry name" value="HATPase_c"/>
    <property type="match status" value="1"/>
</dbReference>
<evidence type="ECO:0000256" key="6">
    <source>
        <dbReference type="ARBA" id="ARBA00022692"/>
    </source>
</evidence>
<evidence type="ECO:0000256" key="5">
    <source>
        <dbReference type="ARBA" id="ARBA00022679"/>
    </source>
</evidence>
<dbReference type="PANTHER" id="PTHR45436">
    <property type="entry name" value="SENSOR HISTIDINE KINASE YKOH"/>
    <property type="match status" value="1"/>
</dbReference>
<evidence type="ECO:0000256" key="9">
    <source>
        <dbReference type="ARBA" id="ARBA00023136"/>
    </source>
</evidence>
<dbReference type="PROSITE" id="PS50109">
    <property type="entry name" value="HIS_KIN"/>
    <property type="match status" value="1"/>
</dbReference>
<feature type="transmembrane region" description="Helical" evidence="10">
    <location>
        <begin position="177"/>
        <end position="197"/>
    </location>
</feature>
<evidence type="ECO:0000256" key="4">
    <source>
        <dbReference type="ARBA" id="ARBA00022553"/>
    </source>
</evidence>
<feature type="transmembrane region" description="Helical" evidence="10">
    <location>
        <begin position="126"/>
        <end position="148"/>
    </location>
</feature>
<dbReference type="PRINTS" id="PR00344">
    <property type="entry name" value="BCTRLSENSOR"/>
</dbReference>
<keyword evidence="9 10" id="KW-0472">Membrane</keyword>
<keyword evidence="6 10" id="KW-0812">Transmembrane</keyword>
<dbReference type="Pfam" id="PF25323">
    <property type="entry name" value="6TM_PilS"/>
    <property type="match status" value="1"/>
</dbReference>
<dbReference type="InterPro" id="IPR036890">
    <property type="entry name" value="HATPase_C_sf"/>
</dbReference>
<evidence type="ECO:0000259" key="11">
    <source>
        <dbReference type="PROSITE" id="PS50109"/>
    </source>
</evidence>
<keyword evidence="5" id="KW-0808">Transferase</keyword>
<dbReference type="SUPFAM" id="SSF55874">
    <property type="entry name" value="ATPase domain of HSP90 chaperone/DNA topoisomerase II/histidine kinase"/>
    <property type="match status" value="1"/>
</dbReference>
<dbReference type="Pfam" id="PF02518">
    <property type="entry name" value="HATPase_c"/>
    <property type="match status" value="1"/>
</dbReference>
<feature type="transmembrane region" description="Helical" evidence="10">
    <location>
        <begin position="72"/>
        <end position="92"/>
    </location>
</feature>
<keyword evidence="8 10" id="KW-1133">Transmembrane helix</keyword>
<name>A0ABP9VXH8_9BACT</name>
<keyword evidence="13" id="KW-1185">Reference proteome</keyword>
<keyword evidence="7 12" id="KW-0418">Kinase</keyword>
<dbReference type="InterPro" id="IPR004358">
    <property type="entry name" value="Sig_transdc_His_kin-like_C"/>
</dbReference>
<dbReference type="Gene3D" id="3.30.565.10">
    <property type="entry name" value="Histidine kinase-like ATPase, C-terminal domain"/>
    <property type="match status" value="1"/>
</dbReference>
<evidence type="ECO:0000313" key="13">
    <source>
        <dbReference type="Proteomes" id="UP001416858"/>
    </source>
</evidence>
<sequence>MNLPVAKQTRAEGSSRIVLAARDPIPIPLIAPARRGSFTWLLHLRWMAVAGQLITILAAVFLADVKIPVTPLLILVAITAVTNLMCVAWLYYTQAGRSTSGLVIQSNDSGENPTTDPFAAEDDPTLLQSIALALMLLDLVTLTLMLYFSGGADNPFSFFYFVNLAVGGVMIRPRPAWSMTAFAIIGYMILLRFNVPVEGITIRQPATDFNLHTGGLLFAFSTCATVVTYYVTRTAGELQNRERELRRAQAAQAASHRLEGLTTLAAGAAHELATPLSTIDVIVRELSRHLEDCEKPPSVDTDLRLIDGQLEMCRQILARMRSAAGDAMAHRWDQTTVGDLIDATLEGIRDPHRVDVDDGSDRVENQELWVPREAVAQAIRNLIHNGLDASGSEGRVRVETALDDQHLQLMVHDCGNGMTGDVLERAGEPFFTTKEPGRGIGLGLFLTRNVISQLGGDLKFESSPGQGTRAIVRLPLQQDDIRLHSNSGTELNAVSPLSGVDTKLADSKSG</sequence>
<evidence type="ECO:0000256" key="10">
    <source>
        <dbReference type="SAM" id="Phobius"/>
    </source>
</evidence>
<dbReference type="InterPro" id="IPR036097">
    <property type="entry name" value="HisK_dim/P_sf"/>
</dbReference>
<feature type="domain" description="Histidine kinase" evidence="11">
    <location>
        <begin position="267"/>
        <end position="478"/>
    </location>
</feature>
<protein>
    <recommendedName>
        <fullName evidence="3">histidine kinase</fullName>
        <ecNumber evidence="3">2.7.13.3</ecNumber>
    </recommendedName>
</protein>